<name>A0A2H3CWA4_ARMGA</name>
<protein>
    <submittedName>
        <fullName evidence="1">Uncharacterized protein</fullName>
    </submittedName>
</protein>
<proteinExistence type="predicted"/>
<accession>A0A2H3CWA4</accession>
<keyword evidence="2" id="KW-1185">Reference proteome</keyword>
<dbReference type="OrthoDB" id="3261594at2759"/>
<dbReference type="Proteomes" id="UP000217790">
    <property type="component" value="Unassembled WGS sequence"/>
</dbReference>
<dbReference type="STRING" id="47427.A0A2H3CWA4"/>
<dbReference type="InParanoid" id="A0A2H3CWA4"/>
<evidence type="ECO:0000313" key="1">
    <source>
        <dbReference type="EMBL" id="PBK81067.1"/>
    </source>
</evidence>
<gene>
    <name evidence="1" type="ORF">ARMGADRAFT_948809</name>
</gene>
<evidence type="ECO:0000313" key="2">
    <source>
        <dbReference type="Proteomes" id="UP000217790"/>
    </source>
</evidence>
<sequence length="51" mass="5774">GEKISAYQDFFNGTDYLEAILDHKIKSGDAVLILLIDGAQLYRNKISDTWI</sequence>
<dbReference type="EMBL" id="KZ293735">
    <property type="protein sequence ID" value="PBK81067.1"/>
    <property type="molecule type" value="Genomic_DNA"/>
</dbReference>
<feature type="non-terminal residue" evidence="1">
    <location>
        <position position="1"/>
    </location>
</feature>
<reference evidence="2" key="1">
    <citation type="journal article" date="2017" name="Nat. Ecol. Evol.">
        <title>Genome expansion and lineage-specific genetic innovations in the forest pathogenic fungi Armillaria.</title>
        <authorList>
            <person name="Sipos G."/>
            <person name="Prasanna A.N."/>
            <person name="Walter M.C."/>
            <person name="O'Connor E."/>
            <person name="Balint B."/>
            <person name="Krizsan K."/>
            <person name="Kiss B."/>
            <person name="Hess J."/>
            <person name="Varga T."/>
            <person name="Slot J."/>
            <person name="Riley R."/>
            <person name="Boka B."/>
            <person name="Rigling D."/>
            <person name="Barry K."/>
            <person name="Lee J."/>
            <person name="Mihaltcheva S."/>
            <person name="LaButti K."/>
            <person name="Lipzen A."/>
            <person name="Waldron R."/>
            <person name="Moloney N.M."/>
            <person name="Sperisen C."/>
            <person name="Kredics L."/>
            <person name="Vagvoelgyi C."/>
            <person name="Patrignani A."/>
            <person name="Fitzpatrick D."/>
            <person name="Nagy I."/>
            <person name="Doyle S."/>
            <person name="Anderson J.B."/>
            <person name="Grigoriev I.V."/>
            <person name="Gueldener U."/>
            <person name="Muensterkoetter M."/>
            <person name="Nagy L.G."/>
        </authorList>
    </citation>
    <scope>NUCLEOTIDE SEQUENCE [LARGE SCALE GENOMIC DNA]</scope>
    <source>
        <strain evidence="2">Ar21-2</strain>
    </source>
</reference>
<dbReference type="AlphaFoldDB" id="A0A2H3CWA4"/>
<organism evidence="1 2">
    <name type="scientific">Armillaria gallica</name>
    <name type="common">Bulbous honey fungus</name>
    <name type="synonym">Armillaria bulbosa</name>
    <dbReference type="NCBI Taxonomy" id="47427"/>
    <lineage>
        <taxon>Eukaryota</taxon>
        <taxon>Fungi</taxon>
        <taxon>Dikarya</taxon>
        <taxon>Basidiomycota</taxon>
        <taxon>Agaricomycotina</taxon>
        <taxon>Agaricomycetes</taxon>
        <taxon>Agaricomycetidae</taxon>
        <taxon>Agaricales</taxon>
        <taxon>Marasmiineae</taxon>
        <taxon>Physalacriaceae</taxon>
        <taxon>Armillaria</taxon>
    </lineage>
</organism>